<dbReference type="Pfam" id="PF13561">
    <property type="entry name" value="adh_short_C2"/>
    <property type="match status" value="1"/>
</dbReference>
<dbReference type="CDD" id="cd05233">
    <property type="entry name" value="SDR_c"/>
    <property type="match status" value="1"/>
</dbReference>
<comment type="similarity">
    <text evidence="1">Belongs to the short-chain dehydrogenases/reductases (SDR) family.</text>
</comment>
<gene>
    <name evidence="4" type="ORF">V1Y59_09925</name>
</gene>
<reference evidence="4 5" key="1">
    <citation type="submission" date="2024-01" db="EMBL/GenBank/DDBJ databases">
        <title>Draft genome sequence of Gordonia sp. PKS22-38.</title>
        <authorList>
            <person name="Suphannarot A."/>
            <person name="Mingma R."/>
        </authorList>
    </citation>
    <scope>NUCLEOTIDE SEQUENCE [LARGE SCALE GENOMIC DNA]</scope>
    <source>
        <strain evidence="4 5">PKS22-38</strain>
    </source>
</reference>
<sequence length="285" mass="29560">MGKLDGKVAVVTGAGRGQGRSHAITLAAAGADIIALDLCADIPTNDYPLATRADLDETQRFVEKEGRRCVAEVADVRDPQQLRAAIGAGVAELGGLHIVVANAGICPLGDVPKQAFIDAVDVDLVGVLNTVSAAYPHLTSGASIIATGSVAALMKGSGTEALGAGGFGYSHSKRAVANYVHDCALALAPEKIRVNCVHPTNCNTDMLQSEPMYKVFRPDLQSPQADDAVAAFATTQPMNVPWVEPADISKAVLFLASDDSQFVTGLQLKVDAGAALVHTNAYSLK</sequence>
<dbReference type="InterPro" id="IPR023985">
    <property type="entry name" value="SDR_subfam_1"/>
</dbReference>
<name>A0ABU7MUF3_9ACTN</name>
<evidence type="ECO:0000256" key="2">
    <source>
        <dbReference type="ARBA" id="ARBA00023002"/>
    </source>
</evidence>
<dbReference type="PRINTS" id="PR00081">
    <property type="entry name" value="GDHRDH"/>
</dbReference>
<proteinExistence type="inferred from homology"/>
<dbReference type="SUPFAM" id="SSF51735">
    <property type="entry name" value="NAD(P)-binding Rossmann-fold domains"/>
    <property type="match status" value="1"/>
</dbReference>
<dbReference type="EMBL" id="JAZDUE010000007">
    <property type="protein sequence ID" value="MEE4023394.1"/>
    <property type="molecule type" value="Genomic_DNA"/>
</dbReference>
<evidence type="ECO:0000256" key="3">
    <source>
        <dbReference type="ARBA" id="ARBA00023027"/>
    </source>
</evidence>
<keyword evidence="2" id="KW-0560">Oxidoreductase</keyword>
<dbReference type="NCBIfam" id="TIGR03971">
    <property type="entry name" value="SDR_subfam_1"/>
    <property type="match status" value="1"/>
</dbReference>
<dbReference type="InterPro" id="IPR002347">
    <property type="entry name" value="SDR_fam"/>
</dbReference>
<dbReference type="InterPro" id="IPR036291">
    <property type="entry name" value="NAD(P)-bd_dom_sf"/>
</dbReference>
<dbReference type="Proteomes" id="UP001335729">
    <property type="component" value="Unassembled WGS sequence"/>
</dbReference>
<evidence type="ECO:0000313" key="5">
    <source>
        <dbReference type="Proteomes" id="UP001335729"/>
    </source>
</evidence>
<evidence type="ECO:0000256" key="1">
    <source>
        <dbReference type="ARBA" id="ARBA00006484"/>
    </source>
</evidence>
<keyword evidence="3" id="KW-0520">NAD</keyword>
<comment type="caution">
    <text evidence="4">The sequence shown here is derived from an EMBL/GenBank/DDBJ whole genome shotgun (WGS) entry which is preliminary data.</text>
</comment>
<keyword evidence="5" id="KW-1185">Reference proteome</keyword>
<accession>A0ABU7MUF3</accession>
<dbReference type="PANTHER" id="PTHR42760:SF133">
    <property type="entry name" value="3-OXOACYL-[ACYL-CARRIER-PROTEIN] REDUCTASE"/>
    <property type="match status" value="1"/>
</dbReference>
<dbReference type="RefSeq" id="WP_330504697.1">
    <property type="nucleotide sequence ID" value="NZ_JAZDUE010000007.1"/>
</dbReference>
<evidence type="ECO:0000313" key="4">
    <source>
        <dbReference type="EMBL" id="MEE4023394.1"/>
    </source>
</evidence>
<protein>
    <submittedName>
        <fullName evidence="4">Mycofactocin-coupled SDR family oxidoreductase</fullName>
    </submittedName>
</protein>
<dbReference type="PANTHER" id="PTHR42760">
    <property type="entry name" value="SHORT-CHAIN DEHYDROGENASES/REDUCTASES FAMILY MEMBER"/>
    <property type="match status" value="1"/>
</dbReference>
<organism evidence="4 5">
    <name type="scientific">Gordonia prachuapensis</name>
    <dbReference type="NCBI Taxonomy" id="3115651"/>
    <lineage>
        <taxon>Bacteria</taxon>
        <taxon>Bacillati</taxon>
        <taxon>Actinomycetota</taxon>
        <taxon>Actinomycetes</taxon>
        <taxon>Mycobacteriales</taxon>
        <taxon>Gordoniaceae</taxon>
        <taxon>Gordonia</taxon>
    </lineage>
</organism>
<dbReference type="Gene3D" id="3.40.50.720">
    <property type="entry name" value="NAD(P)-binding Rossmann-like Domain"/>
    <property type="match status" value="1"/>
</dbReference>